<evidence type="ECO:0000313" key="2">
    <source>
        <dbReference type="EMBL" id="GMR39640.1"/>
    </source>
</evidence>
<comment type="caution">
    <text evidence="2">The sequence shown here is derived from an EMBL/GenBank/DDBJ whole genome shotgun (WGS) entry which is preliminary data.</text>
</comment>
<feature type="transmembrane region" description="Helical" evidence="1">
    <location>
        <begin position="65"/>
        <end position="95"/>
    </location>
</feature>
<protein>
    <submittedName>
        <fullName evidence="2">Uncharacterized protein</fullName>
    </submittedName>
</protein>
<accession>A0AAN4ZL51</accession>
<keyword evidence="3" id="KW-1185">Reference proteome</keyword>
<gene>
    <name evidence="2" type="ORF">PMAYCL1PPCAC_09835</name>
</gene>
<dbReference type="EMBL" id="BTRK01000002">
    <property type="protein sequence ID" value="GMR39640.1"/>
    <property type="molecule type" value="Genomic_DNA"/>
</dbReference>
<keyword evidence="1" id="KW-0812">Transmembrane</keyword>
<keyword evidence="1" id="KW-1133">Transmembrane helix</keyword>
<name>A0AAN4ZL51_9BILA</name>
<keyword evidence="1" id="KW-0472">Membrane</keyword>
<sequence>MTDERETTSSDEHSSFNSFTQSIPGVARLPHPLRIALNHVNEATAYASQWVHMLYTIYLRDSKSVWSVVIGIVCFCFFLISGFGLLVFFLLKTVYDVLLTQPKNENMSERQLRARGAWRGTVVICTIFMVSAFTGWRIAQFHSLHLL</sequence>
<evidence type="ECO:0000313" key="3">
    <source>
        <dbReference type="Proteomes" id="UP001328107"/>
    </source>
</evidence>
<organism evidence="2 3">
    <name type="scientific">Pristionchus mayeri</name>
    <dbReference type="NCBI Taxonomy" id="1317129"/>
    <lineage>
        <taxon>Eukaryota</taxon>
        <taxon>Metazoa</taxon>
        <taxon>Ecdysozoa</taxon>
        <taxon>Nematoda</taxon>
        <taxon>Chromadorea</taxon>
        <taxon>Rhabditida</taxon>
        <taxon>Rhabditina</taxon>
        <taxon>Diplogasteromorpha</taxon>
        <taxon>Diplogasteroidea</taxon>
        <taxon>Neodiplogasteridae</taxon>
        <taxon>Pristionchus</taxon>
    </lineage>
</organism>
<dbReference type="Proteomes" id="UP001328107">
    <property type="component" value="Unassembled WGS sequence"/>
</dbReference>
<reference evidence="3" key="1">
    <citation type="submission" date="2022-10" db="EMBL/GenBank/DDBJ databases">
        <title>Genome assembly of Pristionchus species.</title>
        <authorList>
            <person name="Yoshida K."/>
            <person name="Sommer R.J."/>
        </authorList>
    </citation>
    <scope>NUCLEOTIDE SEQUENCE [LARGE SCALE GENOMIC DNA]</scope>
    <source>
        <strain evidence="3">RS5460</strain>
    </source>
</reference>
<dbReference type="AlphaFoldDB" id="A0AAN4ZL51"/>
<proteinExistence type="predicted"/>
<feature type="transmembrane region" description="Helical" evidence="1">
    <location>
        <begin position="116"/>
        <end position="139"/>
    </location>
</feature>
<evidence type="ECO:0000256" key="1">
    <source>
        <dbReference type="SAM" id="Phobius"/>
    </source>
</evidence>